<dbReference type="CDD" id="cd01347">
    <property type="entry name" value="ligand_gated_channel"/>
    <property type="match status" value="1"/>
</dbReference>
<dbReference type="GO" id="GO:0038023">
    <property type="term" value="F:signaling receptor activity"/>
    <property type="evidence" value="ECO:0007669"/>
    <property type="project" value="InterPro"/>
</dbReference>
<dbReference type="SMART" id="SM00965">
    <property type="entry name" value="STN"/>
    <property type="match status" value="1"/>
</dbReference>
<proteinExistence type="inferred from homology"/>
<protein>
    <submittedName>
        <fullName evidence="18">TonB-dependent siderophore receptor</fullName>
    </submittedName>
</protein>
<evidence type="ECO:0000256" key="10">
    <source>
        <dbReference type="ARBA" id="ARBA00023077"/>
    </source>
</evidence>
<feature type="signal peptide" evidence="16">
    <location>
        <begin position="1"/>
        <end position="31"/>
    </location>
</feature>
<keyword evidence="5" id="KW-0410">Iron transport</keyword>
<organism evidence="18 19">
    <name type="scientific">Pseudomonas monteilii</name>
    <dbReference type="NCBI Taxonomy" id="76759"/>
    <lineage>
        <taxon>Bacteria</taxon>
        <taxon>Pseudomonadati</taxon>
        <taxon>Pseudomonadota</taxon>
        <taxon>Gammaproteobacteria</taxon>
        <taxon>Pseudomonadales</taxon>
        <taxon>Pseudomonadaceae</taxon>
        <taxon>Pseudomonas</taxon>
    </lineage>
</organism>
<evidence type="ECO:0000256" key="8">
    <source>
        <dbReference type="ARBA" id="ARBA00023004"/>
    </source>
</evidence>
<evidence type="ECO:0000256" key="4">
    <source>
        <dbReference type="ARBA" id="ARBA00022452"/>
    </source>
</evidence>
<comment type="caution">
    <text evidence="18">The sequence shown here is derived from an EMBL/GenBank/DDBJ whole genome shotgun (WGS) entry which is preliminary data.</text>
</comment>
<dbReference type="InterPro" id="IPR039426">
    <property type="entry name" value="TonB-dep_rcpt-like"/>
</dbReference>
<keyword evidence="3 14" id="KW-0813">Transport</keyword>
<dbReference type="GO" id="GO:0015891">
    <property type="term" value="P:siderophore transport"/>
    <property type="evidence" value="ECO:0007669"/>
    <property type="project" value="InterPro"/>
</dbReference>
<dbReference type="EMBL" id="QWLL01000008">
    <property type="protein sequence ID" value="RII79507.1"/>
    <property type="molecule type" value="Genomic_DNA"/>
</dbReference>
<evidence type="ECO:0000313" key="19">
    <source>
        <dbReference type="Proteomes" id="UP000265875"/>
    </source>
</evidence>
<evidence type="ECO:0000256" key="12">
    <source>
        <dbReference type="ARBA" id="ARBA00023170"/>
    </source>
</evidence>
<dbReference type="InterPro" id="IPR000531">
    <property type="entry name" value="Beta-barrel_TonB"/>
</dbReference>
<keyword evidence="7 16" id="KW-0732">Signal</keyword>
<feature type="domain" description="Secretin/TonB short N-terminal" evidence="17">
    <location>
        <begin position="63"/>
        <end position="113"/>
    </location>
</feature>
<evidence type="ECO:0000256" key="11">
    <source>
        <dbReference type="ARBA" id="ARBA00023136"/>
    </source>
</evidence>
<dbReference type="GO" id="GO:0009279">
    <property type="term" value="C:cell outer membrane"/>
    <property type="evidence" value="ECO:0007669"/>
    <property type="project" value="UniProtKB-SubCell"/>
</dbReference>
<dbReference type="Pfam" id="PF00593">
    <property type="entry name" value="TonB_dep_Rec_b-barrel"/>
    <property type="match status" value="1"/>
</dbReference>
<evidence type="ECO:0000259" key="17">
    <source>
        <dbReference type="SMART" id="SM00965"/>
    </source>
</evidence>
<evidence type="ECO:0000256" key="1">
    <source>
        <dbReference type="ARBA" id="ARBA00004571"/>
    </source>
</evidence>
<dbReference type="InterPro" id="IPR010105">
    <property type="entry name" value="TonB_sidphr_rcpt"/>
</dbReference>
<keyword evidence="10 15" id="KW-0798">TonB box</keyword>
<dbReference type="InterPro" id="IPR012910">
    <property type="entry name" value="Plug_dom"/>
</dbReference>
<keyword evidence="9" id="KW-0406">Ion transport</keyword>
<keyword evidence="12 18" id="KW-0675">Receptor</keyword>
<dbReference type="GO" id="GO:0015344">
    <property type="term" value="F:siderophore uptake transmembrane transporter activity"/>
    <property type="evidence" value="ECO:0007669"/>
    <property type="project" value="TreeGrafter"/>
</dbReference>
<evidence type="ECO:0000256" key="6">
    <source>
        <dbReference type="ARBA" id="ARBA00022692"/>
    </source>
</evidence>
<sequence>MLLRDSASLRRHPLALAIFLALGGHVAAAQADNTGAAAQGVVFDIPAGPLARQLNLLASQAGLLIGGDATLTANKQSQVVHATSVEQALAQMLAGSGVEAVRTGEREFQLVRQAEAAAGAVTLGSTTISGQGLGDVTEGTGAYTTGRVSTATKLAMSLRETPQSVTVVTRQRMDDQNLQKLEDIATYTPGLSLRKTGGERPEFYSRGSAIDNIMIDGLPVAYDSDTLGTSTLAMYDHVEVVRGASGLMVGAGNPSGTLNLIRKRPTLAPQLSLTGSAGRWDDYRGEVDVSGKLNDSGSVRGRFVGAYQDRNSFVDAYGNTRQLFYGITEYDLDPATTLTLGAWYNREDNPGADWNGLPTHPDGSFFDFSRSTRTAPDWTYWNKKNRSAFAEVEHRFDNDWKLRLNTTWLRGDMDMLGGSVYTDENNAYHLNIGRYTYQHTQKSFDTYASGPFSLLGATHELVVGASWRRDETNDGPGGPGIGSDVIIDPQHFEPGAYPKPAIDNNWSRSGHEEQSSAYATVRFNLREDLRLILGSRLDWYEYEQLTHSGEYSFGDDYKATREFTPYAGVIYDLNDTYSVYASWTRIFKPQAAQSASGSLLDPVTGTNYEAGIKGEYFGGALNASAAVFQLVQENLAKSLPAAQCSPGVSACYEASGEVRTRGVELEVGGELAPGWQVSAGYTYAGAQYTKSTSSAEKGERFDSDTPYNLFKAFTTYRLPGELERWTVGGGWRTQSSAYTSFGVKQGGYSITDFMLAYRATPEWQVQANLNNAFDKRYYQNISNSWGANSFGDPRNLMLTVRYTPDF</sequence>
<evidence type="ECO:0000256" key="15">
    <source>
        <dbReference type="RuleBase" id="RU003357"/>
    </source>
</evidence>
<dbReference type="AlphaFoldDB" id="A0A399ME11"/>
<dbReference type="PANTHER" id="PTHR32552">
    <property type="entry name" value="FERRICHROME IRON RECEPTOR-RELATED"/>
    <property type="match status" value="1"/>
</dbReference>
<reference evidence="18 19" key="1">
    <citation type="submission" date="2018-08" db="EMBL/GenBank/DDBJ databases">
        <title>Draft genome sequence of the cyanotroph, Pseudomonas monteilii BCN3.</title>
        <authorList>
            <person name="Jones L.B."/>
            <person name="Kunz D.A."/>
        </authorList>
    </citation>
    <scope>NUCLEOTIDE SEQUENCE [LARGE SCALE GENOMIC DNA]</scope>
    <source>
        <strain evidence="18 19">BCN3</strain>
    </source>
</reference>
<dbReference type="InterPro" id="IPR037066">
    <property type="entry name" value="Plug_dom_sf"/>
</dbReference>
<evidence type="ECO:0000313" key="18">
    <source>
        <dbReference type="EMBL" id="RII79507.1"/>
    </source>
</evidence>
<dbReference type="FunFam" id="2.170.130.10:FF:000010">
    <property type="entry name" value="Ferripyoverdine receptor"/>
    <property type="match status" value="1"/>
</dbReference>
<evidence type="ECO:0000256" key="3">
    <source>
        <dbReference type="ARBA" id="ARBA00022448"/>
    </source>
</evidence>
<gene>
    <name evidence="18" type="ORF">D0894_03500</name>
</gene>
<dbReference type="SUPFAM" id="SSF56935">
    <property type="entry name" value="Porins"/>
    <property type="match status" value="1"/>
</dbReference>
<evidence type="ECO:0000256" key="13">
    <source>
        <dbReference type="ARBA" id="ARBA00023237"/>
    </source>
</evidence>
<dbReference type="Gene3D" id="2.40.170.20">
    <property type="entry name" value="TonB-dependent receptor, beta-barrel domain"/>
    <property type="match status" value="1"/>
</dbReference>
<dbReference type="NCBIfam" id="TIGR01783">
    <property type="entry name" value="TonB-siderophor"/>
    <property type="match status" value="1"/>
</dbReference>
<dbReference type="InterPro" id="IPR011662">
    <property type="entry name" value="Secretin/TonB_short_N"/>
</dbReference>
<keyword evidence="6 14" id="KW-0812">Transmembrane</keyword>
<dbReference type="InterPro" id="IPR036942">
    <property type="entry name" value="Beta-barrel_TonB_sf"/>
</dbReference>
<dbReference type="PANTHER" id="PTHR32552:SF74">
    <property type="entry name" value="HYDROXAMATE SIDEROPHORE RECEPTOR FHUE"/>
    <property type="match status" value="1"/>
</dbReference>
<accession>A0A399ME11</accession>
<feature type="chain" id="PRO_5017436017" evidence="16">
    <location>
        <begin position="32"/>
        <end position="806"/>
    </location>
</feature>
<keyword evidence="13 14" id="KW-0998">Cell outer membrane</keyword>
<dbReference type="PROSITE" id="PS52016">
    <property type="entry name" value="TONB_DEPENDENT_REC_3"/>
    <property type="match status" value="1"/>
</dbReference>
<keyword evidence="11 14" id="KW-0472">Membrane</keyword>
<dbReference type="Proteomes" id="UP000265875">
    <property type="component" value="Unassembled WGS sequence"/>
</dbReference>
<evidence type="ECO:0000256" key="5">
    <source>
        <dbReference type="ARBA" id="ARBA00022496"/>
    </source>
</evidence>
<dbReference type="Gene3D" id="3.55.50.30">
    <property type="match status" value="1"/>
</dbReference>
<evidence type="ECO:0000256" key="2">
    <source>
        <dbReference type="ARBA" id="ARBA00009810"/>
    </source>
</evidence>
<dbReference type="Gene3D" id="2.170.130.10">
    <property type="entry name" value="TonB-dependent receptor, plug domain"/>
    <property type="match status" value="1"/>
</dbReference>
<evidence type="ECO:0000256" key="9">
    <source>
        <dbReference type="ARBA" id="ARBA00023065"/>
    </source>
</evidence>
<dbReference type="Pfam" id="PF07715">
    <property type="entry name" value="Plug"/>
    <property type="match status" value="1"/>
</dbReference>
<dbReference type="RefSeq" id="WP_119368778.1">
    <property type="nucleotide sequence ID" value="NZ_QWLL01000008.1"/>
</dbReference>
<keyword evidence="4 14" id="KW-1134">Transmembrane beta strand</keyword>
<comment type="similarity">
    <text evidence="2 14 15">Belongs to the TonB-dependent receptor family.</text>
</comment>
<comment type="subcellular location">
    <subcellularLocation>
        <location evidence="1 14">Cell outer membrane</location>
        <topology evidence="1 14">Multi-pass membrane protein</topology>
    </subcellularLocation>
</comment>
<keyword evidence="8" id="KW-0408">Iron</keyword>
<evidence type="ECO:0000256" key="14">
    <source>
        <dbReference type="PROSITE-ProRule" id="PRU01360"/>
    </source>
</evidence>
<evidence type="ECO:0000256" key="16">
    <source>
        <dbReference type="SAM" id="SignalP"/>
    </source>
</evidence>
<name>A0A399ME11_9PSED</name>
<evidence type="ECO:0000256" key="7">
    <source>
        <dbReference type="ARBA" id="ARBA00022729"/>
    </source>
</evidence>